<feature type="chain" id="PRO_5032543380" evidence="1">
    <location>
        <begin position="24"/>
        <end position="95"/>
    </location>
</feature>
<dbReference type="Proteomes" id="UP000663845">
    <property type="component" value="Unassembled WGS sequence"/>
</dbReference>
<dbReference type="AlphaFoldDB" id="A0A813NMK9"/>
<organism evidence="2 3">
    <name type="scientific">Adineta steineri</name>
    <dbReference type="NCBI Taxonomy" id="433720"/>
    <lineage>
        <taxon>Eukaryota</taxon>
        <taxon>Metazoa</taxon>
        <taxon>Spiralia</taxon>
        <taxon>Gnathifera</taxon>
        <taxon>Rotifera</taxon>
        <taxon>Eurotatoria</taxon>
        <taxon>Bdelloidea</taxon>
        <taxon>Adinetida</taxon>
        <taxon>Adinetidae</taxon>
        <taxon>Adineta</taxon>
    </lineage>
</organism>
<accession>A0A813NMK9</accession>
<evidence type="ECO:0000256" key="1">
    <source>
        <dbReference type="SAM" id="SignalP"/>
    </source>
</evidence>
<protein>
    <submittedName>
        <fullName evidence="2">Uncharacterized protein</fullName>
    </submittedName>
</protein>
<sequence length="95" mass="10923">MLLELAFAATISGLLSQLTLATATEYGFEPTAFAAHLIPPSYVQLVMIQLRFVAKKLIILTPHKRPQLLPEWGWKLTDEFVYERIRARLYIADEY</sequence>
<reference evidence="2" key="1">
    <citation type="submission" date="2021-02" db="EMBL/GenBank/DDBJ databases">
        <authorList>
            <person name="Nowell W R."/>
        </authorList>
    </citation>
    <scope>NUCLEOTIDE SEQUENCE</scope>
</reference>
<name>A0A813NMK9_9BILA</name>
<proteinExistence type="predicted"/>
<evidence type="ECO:0000313" key="3">
    <source>
        <dbReference type="Proteomes" id="UP000663845"/>
    </source>
</evidence>
<evidence type="ECO:0000313" key="2">
    <source>
        <dbReference type="EMBL" id="CAF0741862.1"/>
    </source>
</evidence>
<dbReference type="EMBL" id="CAJNOG010000009">
    <property type="protein sequence ID" value="CAF0741862.1"/>
    <property type="molecule type" value="Genomic_DNA"/>
</dbReference>
<feature type="signal peptide" evidence="1">
    <location>
        <begin position="1"/>
        <end position="23"/>
    </location>
</feature>
<comment type="caution">
    <text evidence="2">The sequence shown here is derived from an EMBL/GenBank/DDBJ whole genome shotgun (WGS) entry which is preliminary data.</text>
</comment>
<keyword evidence="1" id="KW-0732">Signal</keyword>
<gene>
    <name evidence="2" type="ORF">JYZ213_LOCUS1928</name>
</gene>